<name>A0A0M3IIT3_ASCLU</name>
<evidence type="ECO:0000313" key="2">
    <source>
        <dbReference type="WBParaSite" id="ALUE_0001848801-mRNA-1"/>
    </source>
</evidence>
<dbReference type="WBParaSite" id="ALUE_0001848801-mRNA-1">
    <property type="protein sequence ID" value="ALUE_0001848801-mRNA-1"/>
    <property type="gene ID" value="ALUE_0001848801"/>
</dbReference>
<protein>
    <submittedName>
        <fullName evidence="2">Uncharacterized protein</fullName>
    </submittedName>
</protein>
<organism evidence="1 2">
    <name type="scientific">Ascaris lumbricoides</name>
    <name type="common">Giant roundworm</name>
    <dbReference type="NCBI Taxonomy" id="6252"/>
    <lineage>
        <taxon>Eukaryota</taxon>
        <taxon>Metazoa</taxon>
        <taxon>Ecdysozoa</taxon>
        <taxon>Nematoda</taxon>
        <taxon>Chromadorea</taxon>
        <taxon>Rhabditida</taxon>
        <taxon>Spirurina</taxon>
        <taxon>Ascaridomorpha</taxon>
        <taxon>Ascaridoidea</taxon>
        <taxon>Ascarididae</taxon>
        <taxon>Ascaris</taxon>
    </lineage>
</organism>
<accession>A0A0M3IIT3</accession>
<evidence type="ECO:0000313" key="1">
    <source>
        <dbReference type="Proteomes" id="UP000036681"/>
    </source>
</evidence>
<dbReference type="Proteomes" id="UP000036681">
    <property type="component" value="Unplaced"/>
</dbReference>
<dbReference type="AlphaFoldDB" id="A0A0M3IIT3"/>
<sequence>MLSTCANTPGGLSSLPHFASGVNQCCIMRVTIQFRLRRVISSTIHKIFIENSGYLNITKQKFRPFASVSSSCMLSDFAFHLQETTIRMRMWVLWMLWKYSNANDKCSRESVPLFVLRLNDMHDDLLRNFSLI</sequence>
<reference evidence="2" key="1">
    <citation type="submission" date="2017-02" db="UniProtKB">
        <authorList>
            <consortium name="WormBaseParasite"/>
        </authorList>
    </citation>
    <scope>IDENTIFICATION</scope>
</reference>
<proteinExistence type="predicted"/>
<keyword evidence="1" id="KW-1185">Reference proteome</keyword>